<organism evidence="3 4">
    <name type="scientific">Chara braunii</name>
    <name type="common">Braun's stonewort</name>
    <dbReference type="NCBI Taxonomy" id="69332"/>
    <lineage>
        <taxon>Eukaryota</taxon>
        <taxon>Viridiplantae</taxon>
        <taxon>Streptophyta</taxon>
        <taxon>Charophyceae</taxon>
        <taxon>Charales</taxon>
        <taxon>Characeae</taxon>
        <taxon>Chara</taxon>
    </lineage>
</organism>
<accession>A0A388JXG1</accession>
<proteinExistence type="predicted"/>
<dbReference type="Pfam" id="PF13456">
    <property type="entry name" value="RVT_3"/>
    <property type="match status" value="1"/>
</dbReference>
<dbReference type="InterPro" id="IPR036397">
    <property type="entry name" value="RNaseH_sf"/>
</dbReference>
<feature type="compositionally biased region" description="Basic residues" evidence="1">
    <location>
        <begin position="250"/>
        <end position="267"/>
    </location>
</feature>
<dbReference type="Gramene" id="GBG62499">
    <property type="protein sequence ID" value="GBG62499"/>
    <property type="gene ID" value="CBR_g30818"/>
</dbReference>
<dbReference type="GO" id="GO:0004523">
    <property type="term" value="F:RNA-DNA hybrid ribonuclease activity"/>
    <property type="evidence" value="ECO:0007669"/>
    <property type="project" value="InterPro"/>
</dbReference>
<dbReference type="CDD" id="cd09279">
    <property type="entry name" value="RNase_HI_like"/>
    <property type="match status" value="1"/>
</dbReference>
<keyword evidence="4" id="KW-1185">Reference proteome</keyword>
<feature type="region of interest" description="Disordered" evidence="1">
    <location>
        <begin position="90"/>
        <end position="112"/>
    </location>
</feature>
<dbReference type="AlphaFoldDB" id="A0A388JXG1"/>
<dbReference type="PROSITE" id="PS50879">
    <property type="entry name" value="RNASE_H_1"/>
    <property type="match status" value="1"/>
</dbReference>
<feature type="domain" description="RNase H type-1" evidence="2">
    <location>
        <begin position="113"/>
        <end position="252"/>
    </location>
</feature>
<dbReference type="Gene3D" id="3.30.420.10">
    <property type="entry name" value="Ribonuclease H-like superfamily/Ribonuclease H"/>
    <property type="match status" value="1"/>
</dbReference>
<dbReference type="PANTHER" id="PTHR46387:SF2">
    <property type="entry name" value="RIBONUCLEASE HI"/>
    <property type="match status" value="1"/>
</dbReference>
<dbReference type="STRING" id="69332.A0A388JXG1"/>
<dbReference type="EMBL" id="BFEA01000029">
    <property type="protein sequence ID" value="GBG62499.1"/>
    <property type="molecule type" value="Genomic_DNA"/>
</dbReference>
<gene>
    <name evidence="3" type="ORF">CBR_g30818</name>
</gene>
<comment type="caution">
    <text evidence="3">The sequence shown here is derived from an EMBL/GenBank/DDBJ whole genome shotgun (WGS) entry which is preliminary data.</text>
</comment>
<feature type="region of interest" description="Disordered" evidence="1">
    <location>
        <begin position="216"/>
        <end position="267"/>
    </location>
</feature>
<dbReference type="OrthoDB" id="2016287at2759"/>
<protein>
    <recommendedName>
        <fullName evidence="2">RNase H type-1 domain-containing protein</fullName>
    </recommendedName>
</protein>
<reference evidence="3 4" key="1">
    <citation type="journal article" date="2018" name="Cell">
        <title>The Chara Genome: Secondary Complexity and Implications for Plant Terrestrialization.</title>
        <authorList>
            <person name="Nishiyama T."/>
            <person name="Sakayama H."/>
            <person name="Vries J.D."/>
            <person name="Buschmann H."/>
            <person name="Saint-Marcoux D."/>
            <person name="Ullrich K.K."/>
            <person name="Haas F.B."/>
            <person name="Vanderstraeten L."/>
            <person name="Becker D."/>
            <person name="Lang D."/>
            <person name="Vosolsobe S."/>
            <person name="Rombauts S."/>
            <person name="Wilhelmsson P.K.I."/>
            <person name="Janitza P."/>
            <person name="Kern R."/>
            <person name="Heyl A."/>
            <person name="Rumpler F."/>
            <person name="Villalobos L.I.A.C."/>
            <person name="Clay J.M."/>
            <person name="Skokan R."/>
            <person name="Toyoda A."/>
            <person name="Suzuki Y."/>
            <person name="Kagoshima H."/>
            <person name="Schijlen E."/>
            <person name="Tajeshwar N."/>
            <person name="Catarino B."/>
            <person name="Hetherington A.J."/>
            <person name="Saltykova A."/>
            <person name="Bonnot C."/>
            <person name="Breuninger H."/>
            <person name="Symeonidi A."/>
            <person name="Radhakrishnan G.V."/>
            <person name="Van Nieuwerburgh F."/>
            <person name="Deforce D."/>
            <person name="Chang C."/>
            <person name="Karol K.G."/>
            <person name="Hedrich R."/>
            <person name="Ulvskov P."/>
            <person name="Glockner G."/>
            <person name="Delwiche C.F."/>
            <person name="Petrasek J."/>
            <person name="Van de Peer Y."/>
            <person name="Friml J."/>
            <person name="Beilby M."/>
            <person name="Dolan L."/>
            <person name="Kohara Y."/>
            <person name="Sugano S."/>
            <person name="Fujiyama A."/>
            <person name="Delaux P.-M."/>
            <person name="Quint M."/>
            <person name="TheiBen G."/>
            <person name="Hagemann M."/>
            <person name="Harholt J."/>
            <person name="Dunand C."/>
            <person name="Zachgo S."/>
            <person name="Langdale J."/>
            <person name="Maumus F."/>
            <person name="Straeten D.V.D."/>
            <person name="Gould S.B."/>
            <person name="Rensing S.A."/>
        </authorList>
    </citation>
    <scope>NUCLEOTIDE SEQUENCE [LARGE SCALE GENOMIC DNA]</scope>
    <source>
        <strain evidence="3 4">S276</strain>
    </source>
</reference>
<dbReference type="SUPFAM" id="SSF53098">
    <property type="entry name" value="Ribonuclease H-like"/>
    <property type="match status" value="1"/>
</dbReference>
<sequence length="340" mass="36981">MRSVRMGMMILGSRPTGMLCASSSSSASCSSSSPTGRHVSTAVAIWNRQSIRRLDENRASWTARLLSNDWRELRCGGDVDLDRRSVAVRASQVGDAETTSLESPPQAPRAPDRREVYRLEFDGASKGNPGRAGAGALLRRPDGSVDCEVMECLGTATNNQAEYRGLIVGLRAAQQRGVSRLLVQGDSNLVCRQVLGEWTVNSPHLMSLCDEARRKPEGKSTMELSSTGERREIEDIGTGMPVPDKEYQKRARRRRRRGTGRAQRKKAVVSNLCLSSTTLAGETESASDVPETEGSGAAGILGIATPLVASEGWEHERGTHSSSANRSFRTEGYVLQLTFW</sequence>
<dbReference type="PANTHER" id="PTHR46387">
    <property type="entry name" value="POLYNUCLEOTIDYL TRANSFERASE, RIBONUCLEASE H-LIKE SUPERFAMILY PROTEIN"/>
    <property type="match status" value="1"/>
</dbReference>
<evidence type="ECO:0000313" key="3">
    <source>
        <dbReference type="EMBL" id="GBG62499.1"/>
    </source>
</evidence>
<dbReference type="PROSITE" id="PS51257">
    <property type="entry name" value="PROKAR_LIPOPROTEIN"/>
    <property type="match status" value="1"/>
</dbReference>
<dbReference type="GO" id="GO:0003676">
    <property type="term" value="F:nucleic acid binding"/>
    <property type="evidence" value="ECO:0007669"/>
    <property type="project" value="InterPro"/>
</dbReference>
<dbReference type="InterPro" id="IPR002156">
    <property type="entry name" value="RNaseH_domain"/>
</dbReference>
<evidence type="ECO:0000256" key="1">
    <source>
        <dbReference type="SAM" id="MobiDB-lite"/>
    </source>
</evidence>
<dbReference type="InterPro" id="IPR012337">
    <property type="entry name" value="RNaseH-like_sf"/>
</dbReference>
<dbReference type="Proteomes" id="UP000265515">
    <property type="component" value="Unassembled WGS sequence"/>
</dbReference>
<evidence type="ECO:0000313" key="4">
    <source>
        <dbReference type="Proteomes" id="UP000265515"/>
    </source>
</evidence>
<evidence type="ECO:0000259" key="2">
    <source>
        <dbReference type="PROSITE" id="PS50879"/>
    </source>
</evidence>
<name>A0A388JXG1_CHABU</name>